<accession>A0A0N1P200</accession>
<feature type="signal peptide" evidence="3">
    <location>
        <begin position="1"/>
        <end position="19"/>
    </location>
</feature>
<feature type="compositionally biased region" description="Low complexity" evidence="1">
    <location>
        <begin position="667"/>
        <end position="679"/>
    </location>
</feature>
<feature type="compositionally biased region" description="Basic and acidic residues" evidence="1">
    <location>
        <begin position="255"/>
        <end position="265"/>
    </location>
</feature>
<dbReference type="VEuPathDB" id="FungiDB:AB675_612"/>
<evidence type="ECO:0000313" key="4">
    <source>
        <dbReference type="EMBL" id="KPI46044.1"/>
    </source>
</evidence>
<feature type="compositionally biased region" description="Acidic residues" evidence="1">
    <location>
        <begin position="498"/>
        <end position="513"/>
    </location>
</feature>
<feature type="compositionally biased region" description="Basic and acidic residues" evidence="1">
    <location>
        <begin position="519"/>
        <end position="576"/>
    </location>
</feature>
<gene>
    <name evidence="4" type="ORF">AB675_612</name>
</gene>
<dbReference type="AlphaFoldDB" id="A0A0N1P200"/>
<dbReference type="Proteomes" id="UP000038010">
    <property type="component" value="Unassembled WGS sequence"/>
</dbReference>
<comment type="caution">
    <text evidence="4">The sequence shown here is derived from an EMBL/GenBank/DDBJ whole genome shotgun (WGS) entry which is preliminary data.</text>
</comment>
<name>A0A0N1P200_9EURO</name>
<feature type="compositionally biased region" description="Low complexity" evidence="1">
    <location>
        <begin position="784"/>
        <end position="796"/>
    </location>
</feature>
<feature type="region of interest" description="Disordered" evidence="1">
    <location>
        <begin position="729"/>
        <end position="804"/>
    </location>
</feature>
<evidence type="ECO:0000313" key="5">
    <source>
        <dbReference type="Proteomes" id="UP000038010"/>
    </source>
</evidence>
<evidence type="ECO:0000256" key="1">
    <source>
        <dbReference type="SAM" id="MobiDB-lite"/>
    </source>
</evidence>
<feature type="compositionally biased region" description="Low complexity" evidence="1">
    <location>
        <begin position="625"/>
        <end position="639"/>
    </location>
</feature>
<feature type="compositionally biased region" description="Polar residues" evidence="1">
    <location>
        <begin position="697"/>
        <end position="708"/>
    </location>
</feature>
<reference evidence="4 5" key="1">
    <citation type="submission" date="2015-06" db="EMBL/GenBank/DDBJ databases">
        <title>Draft genome of the ant-associated black yeast Phialophora attae CBS 131958.</title>
        <authorList>
            <person name="Moreno L.F."/>
            <person name="Stielow B.J."/>
            <person name="de Hoog S."/>
            <person name="Vicente V.A."/>
            <person name="Weiss V.A."/>
            <person name="de Vries M."/>
            <person name="Cruz L.M."/>
            <person name="Souza E.M."/>
        </authorList>
    </citation>
    <scope>NUCLEOTIDE SEQUENCE [LARGE SCALE GENOMIC DNA]</scope>
    <source>
        <strain evidence="4 5">CBS 131958</strain>
    </source>
</reference>
<feature type="compositionally biased region" description="Polar residues" evidence="1">
    <location>
        <begin position="729"/>
        <end position="738"/>
    </location>
</feature>
<evidence type="ECO:0008006" key="6">
    <source>
        <dbReference type="Google" id="ProtNLM"/>
    </source>
</evidence>
<keyword evidence="3" id="KW-0732">Signal</keyword>
<protein>
    <recommendedName>
        <fullName evidence="6">WSC domain-containing protein</fullName>
    </recommendedName>
</protein>
<feature type="compositionally biased region" description="Acidic residues" evidence="1">
    <location>
        <begin position="654"/>
        <end position="664"/>
    </location>
</feature>
<dbReference type="OrthoDB" id="5426355at2759"/>
<feature type="compositionally biased region" description="Basic residues" evidence="1">
    <location>
        <begin position="587"/>
        <end position="600"/>
    </location>
</feature>
<dbReference type="EMBL" id="LFJN01000001">
    <property type="protein sequence ID" value="KPI46044.1"/>
    <property type="molecule type" value="Genomic_DNA"/>
</dbReference>
<dbReference type="GeneID" id="28738265"/>
<sequence>MRFLRTIITLSLALPLVAAQNFVPTGANGQFPACAASCAVLEQTQSTCLTQTGQQTTGLAAENCFCQSAALQGLYSTPDALCVAECPSSTDRAGLRTWFMSFCAQVGQGVDPNAQTTSATPTATATDSTGTSTPTAIDAGSSSGSNSTTQSASNGNESWISGHWQWIVMIIALAIGLGLLAALLIFLKKRHRRKVNERRAQMGGFPTEREKAAGARAATPDLWGPHQHMHASKGWEYQEGAGPGVMAAGAVPGSRSEKADRAGRTERKRSRRRSLKPGSRTRDSMTEITDVQRPPASRGQSSKGKRVDADAIEVQRNPSQSRSRSRKPPRGAKYDFDRDVENQKEADLELSPAVFKRTVRKMVNWQDDDFVPSIKATHHALEKPELGPILVTGQRRALIGWTHQRNNASGYNDRQSQIWGWVTASNSFHVYISEDNRGEVRGMRYDTGHTNFSRIRMFHPYWCQGGIPRDLYGRDKERVRALYRQLIESAIDDATNNDTDEDQSDGDDADDADNGSADQARDQRREARRQRAWERQQSKRQAEAYKHQTGEGNRVSREERIRLEVENRKRQQREADEAYNNRNQNRISKKKQYTNRRRRNQAGPSTTRANLTRKRNTSTDRHRQSSSPIATPSSSSSSPRPRPVLKTHQTIEVNSDDDDYDFSENEAPGPSGSAPQSSGFDFEINESDHEDLAHENVSGNGAVNTSGNDAPLDAEDQRLFENLHNFTLNQDARPNTNDDGGLFIPESPPKTPERDLDAFTDGGRSPVPVEDMEDVMNEVEDAPAANSASNSEENNAVKVEQDVKPDRTTLDHAFNIDIDPFNDTEDLDFNLLDEDEDIYILREQPARAREEGHGEDIFGKWLRRMKPIRGEGTEDDPMEFD</sequence>
<keyword evidence="2" id="KW-0812">Transmembrane</keyword>
<feature type="compositionally biased region" description="Acidic residues" evidence="1">
    <location>
        <begin position="770"/>
        <end position="781"/>
    </location>
</feature>
<feature type="compositionally biased region" description="Low complexity" evidence="1">
    <location>
        <begin position="244"/>
        <end position="253"/>
    </location>
</feature>
<keyword evidence="5" id="KW-1185">Reference proteome</keyword>
<feature type="transmembrane region" description="Helical" evidence="2">
    <location>
        <begin position="164"/>
        <end position="187"/>
    </location>
</feature>
<feature type="region of interest" description="Disordered" evidence="1">
    <location>
        <begin position="237"/>
        <end position="340"/>
    </location>
</feature>
<feature type="region of interest" description="Disordered" evidence="1">
    <location>
        <begin position="493"/>
        <end position="713"/>
    </location>
</feature>
<evidence type="ECO:0000256" key="2">
    <source>
        <dbReference type="SAM" id="Phobius"/>
    </source>
</evidence>
<feature type="region of interest" description="Disordered" evidence="1">
    <location>
        <begin position="113"/>
        <end position="155"/>
    </location>
</feature>
<keyword evidence="2" id="KW-1133">Transmembrane helix</keyword>
<proteinExistence type="predicted"/>
<keyword evidence="2" id="KW-0472">Membrane</keyword>
<dbReference type="RefSeq" id="XP_018006007.1">
    <property type="nucleotide sequence ID" value="XM_018146396.1"/>
</dbReference>
<organism evidence="4 5">
    <name type="scientific">Cyphellophora attinorum</name>
    <dbReference type="NCBI Taxonomy" id="1664694"/>
    <lineage>
        <taxon>Eukaryota</taxon>
        <taxon>Fungi</taxon>
        <taxon>Dikarya</taxon>
        <taxon>Ascomycota</taxon>
        <taxon>Pezizomycotina</taxon>
        <taxon>Eurotiomycetes</taxon>
        <taxon>Chaetothyriomycetidae</taxon>
        <taxon>Chaetothyriales</taxon>
        <taxon>Cyphellophoraceae</taxon>
        <taxon>Cyphellophora</taxon>
    </lineage>
</organism>
<feature type="compositionally biased region" description="Basic residues" evidence="1">
    <location>
        <begin position="266"/>
        <end position="275"/>
    </location>
</feature>
<feature type="chain" id="PRO_5005879517" description="WSC domain-containing protein" evidence="3">
    <location>
        <begin position="20"/>
        <end position="881"/>
    </location>
</feature>
<evidence type="ECO:0000256" key="3">
    <source>
        <dbReference type="SAM" id="SignalP"/>
    </source>
</evidence>